<dbReference type="STRING" id="394096.DB31_7656"/>
<dbReference type="EMBL" id="JMCB01000006">
    <property type="protein sequence ID" value="KFE68419.1"/>
    <property type="molecule type" value="Genomic_DNA"/>
</dbReference>
<sequence>MEVGYASCMAEKKSAALVNHIAFVVDRSGSMRSIKAQVVKVFNNQLNTVQRNAVSAGQKTFLSTFMFHSTVDKPRHFATAVEDVPKLALNDFKLGGSTALLDAVGTAITRLQKAKSATSKNTSFLVIVITDGHENASRYYTKKLKGLIQTVQKSGRWSLAFLVPPSSRGSLTRFGIPKGNVTVWDANAKGTKVMDEKLSAGLSTFYKARASGKKSVTAFFTTDMSKVDVKTLSALKDVSKGFTRWTVDKERSIRDFVNTKLQASPALRKKLGDAYETGRGFYELTKPETVQPKKNIAILDKKTKAIFGGDEARKVLGLPAGSNVKVKPGNHLNYSIFVESTSNNRKLVRGTTLLYLQ</sequence>
<dbReference type="CDD" id="cd00198">
    <property type="entry name" value="vWFA"/>
    <property type="match status" value="1"/>
</dbReference>
<feature type="domain" description="VWFA" evidence="1">
    <location>
        <begin position="20"/>
        <end position="155"/>
    </location>
</feature>
<dbReference type="PROSITE" id="PS50234">
    <property type="entry name" value="VWFA"/>
    <property type="match status" value="1"/>
</dbReference>
<reference evidence="2 3" key="1">
    <citation type="submission" date="2014-04" db="EMBL/GenBank/DDBJ databases">
        <title>Genome assembly of Hyalangium minutum DSM 14724.</title>
        <authorList>
            <person name="Sharma G."/>
            <person name="Subramanian S."/>
        </authorList>
    </citation>
    <scope>NUCLEOTIDE SEQUENCE [LARGE SCALE GENOMIC DNA]</scope>
    <source>
        <strain evidence="2 3">DSM 14724</strain>
    </source>
</reference>
<organism evidence="2 3">
    <name type="scientific">Hyalangium minutum</name>
    <dbReference type="NCBI Taxonomy" id="394096"/>
    <lineage>
        <taxon>Bacteria</taxon>
        <taxon>Pseudomonadati</taxon>
        <taxon>Myxococcota</taxon>
        <taxon>Myxococcia</taxon>
        <taxon>Myxococcales</taxon>
        <taxon>Cystobacterineae</taxon>
        <taxon>Archangiaceae</taxon>
        <taxon>Hyalangium</taxon>
    </lineage>
</organism>
<name>A0A085WL56_9BACT</name>
<gene>
    <name evidence="2" type="ORF">DB31_7656</name>
</gene>
<proteinExistence type="predicted"/>
<dbReference type="Proteomes" id="UP000028725">
    <property type="component" value="Unassembled WGS sequence"/>
</dbReference>
<evidence type="ECO:0000259" key="1">
    <source>
        <dbReference type="PROSITE" id="PS50234"/>
    </source>
</evidence>
<evidence type="ECO:0000313" key="3">
    <source>
        <dbReference type="Proteomes" id="UP000028725"/>
    </source>
</evidence>
<dbReference type="AlphaFoldDB" id="A0A085WL56"/>
<evidence type="ECO:0000313" key="2">
    <source>
        <dbReference type="EMBL" id="KFE68419.1"/>
    </source>
</evidence>
<keyword evidence="3" id="KW-1185">Reference proteome</keyword>
<dbReference type="Pfam" id="PF00092">
    <property type="entry name" value="VWA"/>
    <property type="match status" value="1"/>
</dbReference>
<comment type="caution">
    <text evidence="2">The sequence shown here is derived from an EMBL/GenBank/DDBJ whole genome shotgun (WGS) entry which is preliminary data.</text>
</comment>
<accession>A0A085WL56</accession>
<dbReference type="InterPro" id="IPR036465">
    <property type="entry name" value="vWFA_dom_sf"/>
</dbReference>
<dbReference type="SUPFAM" id="SSF53300">
    <property type="entry name" value="vWA-like"/>
    <property type="match status" value="1"/>
</dbReference>
<dbReference type="InterPro" id="IPR002035">
    <property type="entry name" value="VWF_A"/>
</dbReference>
<protein>
    <recommendedName>
        <fullName evidence="1">VWFA domain-containing protein</fullName>
    </recommendedName>
</protein>
<dbReference type="Gene3D" id="3.40.50.410">
    <property type="entry name" value="von Willebrand factor, type A domain"/>
    <property type="match status" value="1"/>
</dbReference>